<keyword evidence="2" id="KW-0143">Chaperone</keyword>
<dbReference type="HAMAP" id="MF_01384">
    <property type="entry name" value="UreD"/>
    <property type="match status" value="1"/>
</dbReference>
<dbReference type="PANTHER" id="PTHR33643:SF1">
    <property type="entry name" value="UREASE ACCESSORY PROTEIN D"/>
    <property type="match status" value="1"/>
</dbReference>
<dbReference type="RefSeq" id="WP_184675213.1">
    <property type="nucleotide sequence ID" value="NZ_JACHGY010000001.1"/>
</dbReference>
<dbReference type="EMBL" id="JACHGY010000001">
    <property type="protein sequence ID" value="MBB6428239.1"/>
    <property type="molecule type" value="Genomic_DNA"/>
</dbReference>
<accession>A0A7X0H2Z7</accession>
<evidence type="ECO:0000313" key="5">
    <source>
        <dbReference type="Proteomes" id="UP000541810"/>
    </source>
</evidence>
<evidence type="ECO:0000256" key="2">
    <source>
        <dbReference type="ARBA" id="ARBA00023186"/>
    </source>
</evidence>
<dbReference type="Pfam" id="PF01774">
    <property type="entry name" value="UreD"/>
    <property type="match status" value="1"/>
</dbReference>
<comment type="caution">
    <text evidence="4">The sequence shown here is derived from an EMBL/GenBank/DDBJ whole genome shotgun (WGS) entry which is preliminary data.</text>
</comment>
<keyword evidence="5" id="KW-1185">Reference proteome</keyword>
<evidence type="ECO:0000256" key="1">
    <source>
        <dbReference type="ARBA" id="ARBA00007177"/>
    </source>
</evidence>
<sequence>MLSATAPPDHDSTPRALAEADLSKPGRGHVAFEHVAGKTAITRCRAAAPLKFLTPSRRGDAAWAYANTFGGGLVAGDTIDLSLDVGDHATAVLTTQASTKVFHQQDGLGAQQHLTATLGEQAKLLVLPDPLTCFADAIYRQTQRFELTSSSSLVLLDWFTAGRSASGESWEFADYRSLNTVHVDGREIVFDQTRLTADTLAGTGPMCVGPYQVVANLFLVGPGVSEGIDQLEQWIDKRPIHDESRYLAGFSSADWGGVLRLIGRSTQTLTGLLKQQLYFTHPWIGGSPWDRKW</sequence>
<evidence type="ECO:0000313" key="4">
    <source>
        <dbReference type="EMBL" id="MBB6428239.1"/>
    </source>
</evidence>
<comment type="similarity">
    <text evidence="1">Belongs to the UreD family.</text>
</comment>
<organism evidence="4 5">
    <name type="scientific">Algisphaera agarilytica</name>
    <dbReference type="NCBI Taxonomy" id="1385975"/>
    <lineage>
        <taxon>Bacteria</taxon>
        <taxon>Pseudomonadati</taxon>
        <taxon>Planctomycetota</taxon>
        <taxon>Phycisphaerae</taxon>
        <taxon>Phycisphaerales</taxon>
        <taxon>Phycisphaeraceae</taxon>
        <taxon>Algisphaera</taxon>
    </lineage>
</organism>
<dbReference type="Proteomes" id="UP000541810">
    <property type="component" value="Unassembled WGS sequence"/>
</dbReference>
<dbReference type="GO" id="GO:0016151">
    <property type="term" value="F:nickel cation binding"/>
    <property type="evidence" value="ECO:0007669"/>
    <property type="project" value="InterPro"/>
</dbReference>
<evidence type="ECO:0000256" key="3">
    <source>
        <dbReference type="SAM" id="MobiDB-lite"/>
    </source>
</evidence>
<dbReference type="PANTHER" id="PTHR33643">
    <property type="entry name" value="UREASE ACCESSORY PROTEIN D"/>
    <property type="match status" value="1"/>
</dbReference>
<dbReference type="InterPro" id="IPR002669">
    <property type="entry name" value="UreD"/>
</dbReference>
<proteinExistence type="inferred from homology"/>
<protein>
    <submittedName>
        <fullName evidence="4">Urease accessory protein</fullName>
    </submittedName>
</protein>
<gene>
    <name evidence="4" type="ORF">HNQ40_000045</name>
</gene>
<dbReference type="AlphaFoldDB" id="A0A7X0H2Z7"/>
<reference evidence="4 5" key="1">
    <citation type="submission" date="2020-08" db="EMBL/GenBank/DDBJ databases">
        <title>Genomic Encyclopedia of Type Strains, Phase IV (KMG-IV): sequencing the most valuable type-strain genomes for metagenomic binning, comparative biology and taxonomic classification.</title>
        <authorList>
            <person name="Goeker M."/>
        </authorList>
    </citation>
    <scope>NUCLEOTIDE SEQUENCE [LARGE SCALE GENOMIC DNA]</scope>
    <source>
        <strain evidence="4 5">DSM 103725</strain>
    </source>
</reference>
<feature type="region of interest" description="Disordered" evidence="3">
    <location>
        <begin position="1"/>
        <end position="23"/>
    </location>
</feature>
<name>A0A7X0H2Z7_9BACT</name>